<dbReference type="AlphaFoldDB" id="F2E019"/>
<organism evidence="1">
    <name type="scientific">Hordeum vulgare subsp. vulgare</name>
    <name type="common">Domesticated barley</name>
    <dbReference type="NCBI Taxonomy" id="112509"/>
    <lineage>
        <taxon>Eukaryota</taxon>
        <taxon>Viridiplantae</taxon>
        <taxon>Streptophyta</taxon>
        <taxon>Embryophyta</taxon>
        <taxon>Tracheophyta</taxon>
        <taxon>Spermatophyta</taxon>
        <taxon>Magnoliopsida</taxon>
        <taxon>Liliopsida</taxon>
        <taxon>Poales</taxon>
        <taxon>Poaceae</taxon>
        <taxon>BOP clade</taxon>
        <taxon>Pooideae</taxon>
        <taxon>Triticodae</taxon>
        <taxon>Triticeae</taxon>
        <taxon>Hordeinae</taxon>
        <taxon>Hordeum</taxon>
    </lineage>
</organism>
<sequence>MLSIHEKLIDINQKVIQSRNEIYTDANKVESLVNSQNILLTIIEKLVPFIENNENLTFSSLSWNIIFNVLEMNEFSLENLCLKGIYSTN</sequence>
<name>F2E019_HORVV</name>
<protein>
    <submittedName>
        <fullName evidence="1">Predicted protein</fullName>
    </submittedName>
</protein>
<accession>F2E019</accession>
<evidence type="ECO:0000313" key="1">
    <source>
        <dbReference type="EMBL" id="BAK00691.1"/>
    </source>
</evidence>
<reference evidence="1" key="1">
    <citation type="journal article" date="2011" name="Plant Physiol.">
        <title>Comprehensive sequence analysis of 24,783 barley full-length cDNAs derived from 12 clone libraries.</title>
        <authorList>
            <person name="Matsumoto T."/>
            <person name="Tanaka T."/>
            <person name="Sakai H."/>
            <person name="Amano N."/>
            <person name="Kanamori H."/>
            <person name="Kurita K."/>
            <person name="Kikuta A."/>
            <person name="Kamiya K."/>
            <person name="Yamamoto M."/>
            <person name="Ikawa H."/>
            <person name="Fujii N."/>
            <person name="Hori K."/>
            <person name="Itoh T."/>
            <person name="Sato K."/>
        </authorList>
    </citation>
    <scope>NUCLEOTIDE SEQUENCE</scope>
    <source>
        <tissue evidence="1">Shoot and root</tissue>
    </source>
</reference>
<dbReference type="EMBL" id="AK369490">
    <property type="protein sequence ID" value="BAK00691.1"/>
    <property type="molecule type" value="mRNA"/>
</dbReference>
<proteinExistence type="evidence at transcript level"/>